<dbReference type="Pfam" id="PF04578">
    <property type="entry name" value="DUF594"/>
    <property type="match status" value="1"/>
</dbReference>
<protein>
    <recommendedName>
        <fullName evidence="2">DUF4220 domain-containing protein</fullName>
    </recommendedName>
</protein>
<organism evidence="3 4">
    <name type="scientific">Eruca vesicaria subsp. sativa</name>
    <name type="common">Garden rocket</name>
    <name type="synonym">Eruca sativa</name>
    <dbReference type="NCBI Taxonomy" id="29727"/>
    <lineage>
        <taxon>Eukaryota</taxon>
        <taxon>Viridiplantae</taxon>
        <taxon>Streptophyta</taxon>
        <taxon>Embryophyta</taxon>
        <taxon>Tracheophyta</taxon>
        <taxon>Spermatophyta</taxon>
        <taxon>Magnoliopsida</taxon>
        <taxon>eudicotyledons</taxon>
        <taxon>Gunneridae</taxon>
        <taxon>Pentapetalae</taxon>
        <taxon>rosids</taxon>
        <taxon>malvids</taxon>
        <taxon>Brassicales</taxon>
        <taxon>Brassicaceae</taxon>
        <taxon>Brassiceae</taxon>
        <taxon>Eruca</taxon>
    </lineage>
</organism>
<gene>
    <name evidence="3" type="ORF">ERUC_LOCUS16710</name>
</gene>
<keyword evidence="4" id="KW-1185">Reference proteome</keyword>
<feature type="transmembrane region" description="Helical" evidence="1">
    <location>
        <begin position="16"/>
        <end position="37"/>
    </location>
</feature>
<dbReference type="InterPro" id="IPR007658">
    <property type="entry name" value="DUF594"/>
</dbReference>
<dbReference type="EMBL" id="CAKOAT010152932">
    <property type="protein sequence ID" value="CAH8345713.1"/>
    <property type="molecule type" value="Genomic_DNA"/>
</dbReference>
<feature type="transmembrane region" description="Helical" evidence="1">
    <location>
        <begin position="49"/>
        <end position="69"/>
    </location>
</feature>
<evidence type="ECO:0000313" key="4">
    <source>
        <dbReference type="Proteomes" id="UP001642260"/>
    </source>
</evidence>
<evidence type="ECO:0000259" key="2">
    <source>
        <dbReference type="Pfam" id="PF13968"/>
    </source>
</evidence>
<comment type="caution">
    <text evidence="3">The sequence shown here is derived from an EMBL/GenBank/DDBJ whole genome shotgun (WGS) entry which is preliminary data.</text>
</comment>
<keyword evidence="1" id="KW-0472">Membrane</keyword>
<keyword evidence="1" id="KW-0812">Transmembrane</keyword>
<sequence>MVEPIPKAVRDVWDKWNIRGLVIFSLVLQAILVLLSPNRKRTPKRLFRLLLWSAYLLANWAADYAVGQISDSSGDPPEPNESPKTNELLAFWATFLLLHLGGPDTITALALEDNELWLRSLFGLLCQFMATLYVFLLSIPTSLMVPTSLMLVAGVIKYVERLRAMRGASLKRFKDLMLGDPEPGIDYVRFMEEYNTRKLSKEPTRLVRLEEPEKEQGVDAPARPEVMSHLHVVQYAYKYFNIYKGLVVDFIYSSEQWRESKHFFQSLSAEEALRILEVELSFMYGTFFTKTDILHTWIGSAFRFIALCCLFASLFIFKTLRKDGYDDFDVALTYTLLFGGITLDFISILIFCVSDWTFARLRKELDYKKETKLDRSLNWLLGFRELKWKKCSCHKQEQLCHTVLDRIFIFRRWSEHIYAYNLIDSSLKIKPKRIHHTKGYIHRSFDYIVTTLYIDHTLSIIIRVLVLTSEALTQIRKKIELYIFSMYIKNKATYYVLSPLRLLLRFWFVIPLLSYLLEFLGVPDKLNEIVFTSHTRLTKELWEFIFEDVKYKSLLVVGSENASPIYSARGEWTLADMNIEIDEEKLLRYVTDVDYDQSILVWHIATEMLHQTDNIAFSSSDRCRELSKTLSDYMMYLLIVQPSLMSTVAGIDKVKFRDAIAEAKNLQEAKKLFQRTHVADSRDAKIACEAIIGSYKSVEERSESGSREYRSKSVLFQACMLAKELKKIQEIQEGSDHKMWEVVSKVWVEMLCYAATHCDSKQHAAQLNRGGELINLVWLLMAHFGLGEQFRTTKEDSRARLILEKTTTSCLV</sequence>
<name>A0ABC8JXU1_ERUVS</name>
<dbReference type="PANTHER" id="PTHR31325">
    <property type="entry name" value="OS01G0798800 PROTEIN-RELATED"/>
    <property type="match status" value="1"/>
</dbReference>
<feature type="transmembrane region" description="Helical" evidence="1">
    <location>
        <begin position="293"/>
        <end position="317"/>
    </location>
</feature>
<dbReference type="Proteomes" id="UP001642260">
    <property type="component" value="Unassembled WGS sequence"/>
</dbReference>
<evidence type="ECO:0000313" key="3">
    <source>
        <dbReference type="EMBL" id="CAH8345713.1"/>
    </source>
</evidence>
<feature type="domain" description="DUF4220" evidence="2">
    <location>
        <begin position="52"/>
        <end position="424"/>
    </location>
</feature>
<dbReference type="AlphaFoldDB" id="A0ABC8JXU1"/>
<proteinExistence type="predicted"/>
<feature type="transmembrane region" description="Helical" evidence="1">
    <location>
        <begin position="337"/>
        <end position="359"/>
    </location>
</feature>
<keyword evidence="1" id="KW-1133">Transmembrane helix</keyword>
<accession>A0ABC8JXU1</accession>
<feature type="transmembrane region" description="Helical" evidence="1">
    <location>
        <begin position="494"/>
        <end position="517"/>
    </location>
</feature>
<evidence type="ECO:0000256" key="1">
    <source>
        <dbReference type="SAM" id="Phobius"/>
    </source>
</evidence>
<dbReference type="InterPro" id="IPR025315">
    <property type="entry name" value="DUF4220"/>
</dbReference>
<dbReference type="Pfam" id="PF13968">
    <property type="entry name" value="DUF4220"/>
    <property type="match status" value="1"/>
</dbReference>
<reference evidence="3 4" key="1">
    <citation type="submission" date="2022-03" db="EMBL/GenBank/DDBJ databases">
        <authorList>
            <person name="Macdonald S."/>
            <person name="Ahmed S."/>
            <person name="Newling K."/>
        </authorList>
    </citation>
    <scope>NUCLEOTIDE SEQUENCE [LARGE SCALE GENOMIC DNA]</scope>
</reference>
<feature type="transmembrane region" description="Helical" evidence="1">
    <location>
        <begin position="142"/>
        <end position="159"/>
    </location>
</feature>